<sequence length="428" mass="48257">TYNDCYCMFNPVPICSNSPYYSLLLVPVNLHSASAHVLCDLEGRNTPARHTDYYISRSPPPILPYTMSQVYIRDLTVPNDYDGQTTKRTIDDLRTILTEILPTISPINIDEKRLGFLVSFRADTDINHFFKPATISKLSEKQMTTRLSYASQLDRDILILKTPNIIYIKPRPQLAAEIQQRNHVSILHLEKFCSEKSKKNYIKITLKSKQEKINVLNNGVLHIFQECLPVCTKYVNSRARSPDDATATACHSSTLVASLCDHAPSTVPAQDKSTTTVTPAIVHETQFATMPITPSDQEPTVVLPKANNLSGLLTRPCPLPHRQIPYHHDQHVADIKMFLHATIAICDRLNDGVDNPTVFLQAFNDILSHHGHSPVRVPQTVINSSKTIFLRKNDNIQSSLLFKVDPKHHDTTQVKPMCMPTPPWLTSR</sequence>
<protein>
    <submittedName>
        <fullName evidence="1">Uncharacterized protein</fullName>
    </submittedName>
</protein>
<evidence type="ECO:0000313" key="1">
    <source>
        <dbReference type="EMBL" id="CAL4131585.1"/>
    </source>
</evidence>
<proteinExistence type="predicted"/>
<evidence type="ECO:0000313" key="2">
    <source>
        <dbReference type="Proteomes" id="UP001497623"/>
    </source>
</evidence>
<organism evidence="1 2">
    <name type="scientific">Meganyctiphanes norvegica</name>
    <name type="common">Northern krill</name>
    <name type="synonym">Thysanopoda norvegica</name>
    <dbReference type="NCBI Taxonomy" id="48144"/>
    <lineage>
        <taxon>Eukaryota</taxon>
        <taxon>Metazoa</taxon>
        <taxon>Ecdysozoa</taxon>
        <taxon>Arthropoda</taxon>
        <taxon>Crustacea</taxon>
        <taxon>Multicrustacea</taxon>
        <taxon>Malacostraca</taxon>
        <taxon>Eumalacostraca</taxon>
        <taxon>Eucarida</taxon>
        <taxon>Euphausiacea</taxon>
        <taxon>Euphausiidae</taxon>
        <taxon>Meganyctiphanes</taxon>
    </lineage>
</organism>
<dbReference type="AlphaFoldDB" id="A0AAV2RLM2"/>
<gene>
    <name evidence="1" type="ORF">MNOR_LOCUS26796</name>
</gene>
<reference evidence="1 2" key="1">
    <citation type="submission" date="2024-05" db="EMBL/GenBank/DDBJ databases">
        <authorList>
            <person name="Wallberg A."/>
        </authorList>
    </citation>
    <scope>NUCLEOTIDE SEQUENCE [LARGE SCALE GENOMIC DNA]</scope>
</reference>
<accession>A0AAV2RLM2</accession>
<comment type="caution">
    <text evidence="1">The sequence shown here is derived from an EMBL/GenBank/DDBJ whole genome shotgun (WGS) entry which is preliminary data.</text>
</comment>
<feature type="non-terminal residue" evidence="1">
    <location>
        <position position="1"/>
    </location>
</feature>
<dbReference type="EMBL" id="CAXKWB010027236">
    <property type="protein sequence ID" value="CAL4131585.1"/>
    <property type="molecule type" value="Genomic_DNA"/>
</dbReference>
<name>A0AAV2RLM2_MEGNR</name>
<keyword evidence="2" id="KW-1185">Reference proteome</keyword>
<dbReference type="Proteomes" id="UP001497623">
    <property type="component" value="Unassembled WGS sequence"/>
</dbReference>